<organism evidence="4 5">
    <name type="scientific">Tetraparma gracilis</name>
    <dbReference type="NCBI Taxonomy" id="2962635"/>
    <lineage>
        <taxon>Eukaryota</taxon>
        <taxon>Sar</taxon>
        <taxon>Stramenopiles</taxon>
        <taxon>Ochrophyta</taxon>
        <taxon>Bolidophyceae</taxon>
        <taxon>Parmales</taxon>
        <taxon>Triparmaceae</taxon>
        <taxon>Tetraparma</taxon>
    </lineage>
</organism>
<dbReference type="Gene3D" id="1.25.40.10">
    <property type="entry name" value="Tetratricopeptide repeat domain"/>
    <property type="match status" value="1"/>
</dbReference>
<dbReference type="SMART" id="SM00028">
    <property type="entry name" value="TPR"/>
    <property type="match status" value="3"/>
</dbReference>
<dbReference type="PROSITE" id="PS50042">
    <property type="entry name" value="CNMP_BINDING_3"/>
    <property type="match status" value="2"/>
</dbReference>
<comment type="caution">
    <text evidence="4">The sequence shown here is derived from an EMBL/GenBank/DDBJ whole genome shotgun (WGS) entry which is preliminary data.</text>
</comment>
<dbReference type="PANTHER" id="PTHR23011">
    <property type="entry name" value="CYCLIC NUCLEOTIDE-BINDING DOMAIN CONTAINING PROTEIN"/>
    <property type="match status" value="1"/>
</dbReference>
<feature type="domain" description="Cyclic nucleotide-binding" evidence="3">
    <location>
        <begin position="484"/>
        <end position="642"/>
    </location>
</feature>
<feature type="domain" description="Cyclic nucleotide-binding" evidence="3">
    <location>
        <begin position="354"/>
        <end position="481"/>
    </location>
</feature>
<dbReference type="EMBL" id="BRYB01002136">
    <property type="protein sequence ID" value="GMI40231.1"/>
    <property type="molecule type" value="Genomic_DNA"/>
</dbReference>
<proteinExistence type="predicted"/>
<feature type="compositionally biased region" description="Polar residues" evidence="2">
    <location>
        <begin position="15"/>
        <end position="32"/>
    </location>
</feature>
<keyword evidence="1" id="KW-0802">TPR repeat</keyword>
<evidence type="ECO:0000313" key="4">
    <source>
        <dbReference type="EMBL" id="GMI40231.1"/>
    </source>
</evidence>
<dbReference type="Pfam" id="PF00027">
    <property type="entry name" value="cNMP_binding"/>
    <property type="match status" value="2"/>
</dbReference>
<gene>
    <name evidence="4" type="ORF">TeGR_g10053</name>
</gene>
<feature type="region of interest" description="Disordered" evidence="2">
    <location>
        <begin position="733"/>
        <end position="770"/>
    </location>
</feature>
<evidence type="ECO:0000256" key="1">
    <source>
        <dbReference type="PROSITE-ProRule" id="PRU00339"/>
    </source>
</evidence>
<dbReference type="PROSITE" id="PS50005">
    <property type="entry name" value="TPR"/>
    <property type="match status" value="1"/>
</dbReference>
<sequence length="808" mass="91648">MRPGTTPGRRPVSRPGSNSSPARPQTSSSPPNRTIVPTLRRLSQLPRSNIANSLSTASSLAQPHKKVHHVMPVHEIDFVGTIPVTKHGGNNLLCSRAMELTPTDMHFGHTPHALSARGVHHRSIDHHCSQIVLLSNQLDHSSRYEKKTLAMGQIYFNRAMAYAYIGVVNKAMKDYHSCIEVFKNHKQPCSAAFFNRALLRYDQKDIDGALKDIQEAVEQDPSNTEYFRTRALLLRKKDDFIKSIADVELVRRFEKKKHELDDAKGGDKISLHRHQEHPDPEHHHSAPVKGHSEHAMPAKSLLLAGGSEPKKPDPSGVPHHAEGIVLSLEKPGKERSRLEKRKISAVISHFEFFQLMKDDEKALEDLCGKISMQRFAENEYIFHQGDTGDVFYILFSGGVSITSFVPNAVRGEKDVERVWKMLHKGDTFGETALKSEDGKRSANAKCTQSSILLIIQCEDYLAIEAEHEVFLREQKLQMVRRCPAFRNIKEHTQIRVADRMHIKRYDANTVITNRGEKSRTLCLVRKGMIKVLKSTPLDLCEQSSLTLSAQSKSDKKNKDMTKHQEDSPGIWVIQRNWREIMEQKANNLTMREELDAEKNNHDFTVGVLGSGEFFGELAVLGDETDYSPVTIIACTNVELYVLTVQDIQDCQLHTEHELKKALEKSMVLHNPPAQKVAHFFRSKVSWEVRKDRILETCMSEKWIEGKRRSNFMKQIENGEMGGNIKELMEAKEFKDSKGRRGSQPGIKEERRKTLQKAPGMDSPKGAGRNRISTMGRKRLEKQAKVVAPSLLKQQFSLKSLATSKRFQF</sequence>
<dbReference type="Gene3D" id="2.60.120.10">
    <property type="entry name" value="Jelly Rolls"/>
    <property type="match status" value="2"/>
</dbReference>
<dbReference type="Proteomes" id="UP001165060">
    <property type="component" value="Unassembled WGS sequence"/>
</dbReference>
<protein>
    <recommendedName>
        <fullName evidence="3">Cyclic nucleotide-binding domain-containing protein</fullName>
    </recommendedName>
</protein>
<evidence type="ECO:0000256" key="2">
    <source>
        <dbReference type="SAM" id="MobiDB-lite"/>
    </source>
</evidence>
<dbReference type="SUPFAM" id="SSF48452">
    <property type="entry name" value="TPR-like"/>
    <property type="match status" value="1"/>
</dbReference>
<feature type="region of interest" description="Disordered" evidence="2">
    <location>
        <begin position="1"/>
        <end position="36"/>
    </location>
</feature>
<keyword evidence="5" id="KW-1185">Reference proteome</keyword>
<dbReference type="InterPro" id="IPR014710">
    <property type="entry name" value="RmlC-like_jellyroll"/>
</dbReference>
<dbReference type="InterPro" id="IPR000595">
    <property type="entry name" value="cNMP-bd_dom"/>
</dbReference>
<dbReference type="PANTHER" id="PTHR23011:SF28">
    <property type="entry name" value="CYCLIC NUCLEOTIDE-BINDING DOMAIN CONTAINING PROTEIN"/>
    <property type="match status" value="1"/>
</dbReference>
<dbReference type="InterPro" id="IPR018490">
    <property type="entry name" value="cNMP-bd_dom_sf"/>
</dbReference>
<accession>A0ABQ6N577</accession>
<dbReference type="SMART" id="SM00100">
    <property type="entry name" value="cNMP"/>
    <property type="match status" value="2"/>
</dbReference>
<feature type="compositionally biased region" description="Basic and acidic residues" evidence="2">
    <location>
        <begin position="276"/>
        <end position="294"/>
    </location>
</feature>
<dbReference type="InterPro" id="IPR018488">
    <property type="entry name" value="cNMP-bd_CS"/>
</dbReference>
<evidence type="ECO:0000259" key="3">
    <source>
        <dbReference type="PROSITE" id="PS50042"/>
    </source>
</evidence>
<name>A0ABQ6N577_9STRA</name>
<dbReference type="InterPro" id="IPR019734">
    <property type="entry name" value="TPR_rpt"/>
</dbReference>
<reference evidence="4 5" key="1">
    <citation type="journal article" date="2023" name="Commun. Biol.">
        <title>Genome analysis of Parmales, the sister group of diatoms, reveals the evolutionary specialization of diatoms from phago-mixotrophs to photoautotrophs.</title>
        <authorList>
            <person name="Ban H."/>
            <person name="Sato S."/>
            <person name="Yoshikawa S."/>
            <person name="Yamada K."/>
            <person name="Nakamura Y."/>
            <person name="Ichinomiya M."/>
            <person name="Sato N."/>
            <person name="Blanc-Mathieu R."/>
            <person name="Endo H."/>
            <person name="Kuwata A."/>
            <person name="Ogata H."/>
        </authorList>
    </citation>
    <scope>NUCLEOTIDE SEQUENCE [LARGE SCALE GENOMIC DNA]</scope>
</reference>
<feature type="repeat" description="TPR" evidence="1">
    <location>
        <begin position="190"/>
        <end position="223"/>
    </location>
</feature>
<dbReference type="SUPFAM" id="SSF51206">
    <property type="entry name" value="cAMP-binding domain-like"/>
    <property type="match status" value="2"/>
</dbReference>
<feature type="compositionally biased region" description="Basic and acidic residues" evidence="2">
    <location>
        <begin position="261"/>
        <end position="270"/>
    </location>
</feature>
<feature type="region of interest" description="Disordered" evidence="2">
    <location>
        <begin position="261"/>
        <end position="294"/>
    </location>
</feature>
<evidence type="ECO:0000313" key="5">
    <source>
        <dbReference type="Proteomes" id="UP001165060"/>
    </source>
</evidence>
<dbReference type="CDD" id="cd00038">
    <property type="entry name" value="CAP_ED"/>
    <property type="match status" value="2"/>
</dbReference>
<dbReference type="InterPro" id="IPR011990">
    <property type="entry name" value="TPR-like_helical_dom_sf"/>
</dbReference>
<dbReference type="PROSITE" id="PS00889">
    <property type="entry name" value="CNMP_BINDING_2"/>
    <property type="match status" value="1"/>
</dbReference>